<dbReference type="RefSeq" id="WP_145227233.1">
    <property type="nucleotide sequence ID" value="NZ_VIVQ01000001.1"/>
</dbReference>
<keyword evidence="6" id="KW-1185">Reference proteome</keyword>
<protein>
    <recommendedName>
        <fullName evidence="1">D-inositol 3-phosphate glycosyltransferase</fullName>
    </recommendedName>
</protein>
<keyword evidence="3 5" id="KW-0808">Transferase</keyword>
<evidence type="ECO:0000313" key="5">
    <source>
        <dbReference type="EMBL" id="TWE12894.1"/>
    </source>
</evidence>
<feature type="domain" description="Glycosyltransferase subfamily 4-like N-terminal" evidence="4">
    <location>
        <begin position="14"/>
        <end position="175"/>
    </location>
</feature>
<keyword evidence="2 5" id="KW-0328">Glycosyltransferase</keyword>
<evidence type="ECO:0000259" key="4">
    <source>
        <dbReference type="Pfam" id="PF13439"/>
    </source>
</evidence>
<dbReference type="PANTHER" id="PTHR45947:SF3">
    <property type="entry name" value="SULFOQUINOVOSYL TRANSFERASE SQD2"/>
    <property type="match status" value="1"/>
</dbReference>
<dbReference type="CDD" id="cd03801">
    <property type="entry name" value="GT4_PimA-like"/>
    <property type="match status" value="1"/>
</dbReference>
<organism evidence="5 6">
    <name type="scientific">Rudaeicoccus suwonensis</name>
    <dbReference type="NCBI Taxonomy" id="657409"/>
    <lineage>
        <taxon>Bacteria</taxon>
        <taxon>Bacillati</taxon>
        <taxon>Actinomycetota</taxon>
        <taxon>Actinomycetes</taxon>
        <taxon>Micrococcales</taxon>
        <taxon>Dermacoccaceae</taxon>
        <taxon>Rudaeicoccus</taxon>
    </lineage>
</organism>
<dbReference type="Pfam" id="PF13692">
    <property type="entry name" value="Glyco_trans_1_4"/>
    <property type="match status" value="1"/>
</dbReference>
<dbReference type="Gene3D" id="3.40.50.2000">
    <property type="entry name" value="Glycogen Phosphorylase B"/>
    <property type="match status" value="2"/>
</dbReference>
<dbReference type="EMBL" id="VIVQ01000001">
    <property type="protein sequence ID" value="TWE12894.1"/>
    <property type="molecule type" value="Genomic_DNA"/>
</dbReference>
<name>A0A561EB99_9MICO</name>
<dbReference type="Pfam" id="PF13439">
    <property type="entry name" value="Glyco_transf_4"/>
    <property type="match status" value="1"/>
</dbReference>
<dbReference type="SUPFAM" id="SSF53756">
    <property type="entry name" value="UDP-Glycosyltransferase/glycogen phosphorylase"/>
    <property type="match status" value="1"/>
</dbReference>
<dbReference type="GO" id="GO:0016758">
    <property type="term" value="F:hexosyltransferase activity"/>
    <property type="evidence" value="ECO:0007669"/>
    <property type="project" value="TreeGrafter"/>
</dbReference>
<dbReference type="OrthoDB" id="5240531at2"/>
<reference evidence="5 6" key="1">
    <citation type="submission" date="2019-06" db="EMBL/GenBank/DDBJ databases">
        <title>Sequencing the genomes of 1000 actinobacteria strains.</title>
        <authorList>
            <person name="Klenk H.-P."/>
        </authorList>
    </citation>
    <scope>NUCLEOTIDE SEQUENCE [LARGE SCALE GENOMIC DNA]</scope>
    <source>
        <strain evidence="5 6">DSM 19560</strain>
    </source>
</reference>
<comment type="caution">
    <text evidence="5">The sequence shown here is derived from an EMBL/GenBank/DDBJ whole genome shotgun (WGS) entry which is preliminary data.</text>
</comment>
<sequence>MRIGIVNPYALDVPGGVQLHVKGLAEHLLGEGHHVRVLAPSDEDAELPDYVDSAGKAVAVPYNGSVARLLFGPVTASRVGRWIERGKYDVLHVHEPFSPSLSMLAMMAGEGAVVGTFHSSTARSRVLLASMPLLEPHLEKLTGRIAVSREALRTIHRHEGGGDAVIIPNGVYVDRFAHARPRDEWRSAQGRPTVAFLGRLEEPRKGLAVLLAALPAVLDAFPGLRVLVAGPGDPTELCRDAQSRAVAACEFLGMVTDEDKERLLVSVDAYIAPNTGGESFGIILVEAMSAGAPVIASDLASFADVLEDGADGVLFHTEDAADLARCMVDVLDDAPLREMLSERGRLRSRAFDWSRVAADIVDVYETCVAAQAGPVTTSAQTKRPMRRLRGRF</sequence>
<dbReference type="AlphaFoldDB" id="A0A561EB99"/>
<dbReference type="InterPro" id="IPR028098">
    <property type="entry name" value="Glyco_trans_4-like_N"/>
</dbReference>
<gene>
    <name evidence="5" type="ORF">BKA23_1716</name>
</gene>
<dbReference type="Proteomes" id="UP000318297">
    <property type="component" value="Unassembled WGS sequence"/>
</dbReference>
<accession>A0A561EB99</accession>
<evidence type="ECO:0000256" key="2">
    <source>
        <dbReference type="ARBA" id="ARBA00022676"/>
    </source>
</evidence>
<evidence type="ECO:0000256" key="3">
    <source>
        <dbReference type="ARBA" id="ARBA00022679"/>
    </source>
</evidence>
<dbReference type="GO" id="GO:1901137">
    <property type="term" value="P:carbohydrate derivative biosynthetic process"/>
    <property type="evidence" value="ECO:0007669"/>
    <property type="project" value="UniProtKB-ARBA"/>
</dbReference>
<evidence type="ECO:0000256" key="1">
    <source>
        <dbReference type="ARBA" id="ARBA00021292"/>
    </source>
</evidence>
<dbReference type="PANTHER" id="PTHR45947">
    <property type="entry name" value="SULFOQUINOVOSYL TRANSFERASE SQD2"/>
    <property type="match status" value="1"/>
</dbReference>
<evidence type="ECO:0000313" key="6">
    <source>
        <dbReference type="Proteomes" id="UP000318297"/>
    </source>
</evidence>
<dbReference type="InterPro" id="IPR050194">
    <property type="entry name" value="Glycosyltransferase_grp1"/>
</dbReference>
<proteinExistence type="predicted"/>